<accession>A0ABQ8GMT5</accession>
<feature type="region of interest" description="Disordered" evidence="6">
    <location>
        <begin position="562"/>
        <end position="585"/>
    </location>
</feature>
<feature type="transmembrane region" description="Helical" evidence="7">
    <location>
        <begin position="164"/>
        <end position="182"/>
    </location>
</feature>
<feature type="region of interest" description="Disordered" evidence="6">
    <location>
        <begin position="346"/>
        <end position="384"/>
    </location>
</feature>
<evidence type="ECO:0000313" key="9">
    <source>
        <dbReference type="EMBL" id="KAH7061063.1"/>
    </source>
</evidence>
<feature type="transmembrane region" description="Helical" evidence="7">
    <location>
        <begin position="89"/>
        <end position="112"/>
    </location>
</feature>
<keyword evidence="3 7" id="KW-1133">Transmembrane helix</keyword>
<feature type="region of interest" description="Disordered" evidence="6">
    <location>
        <begin position="1"/>
        <end position="30"/>
    </location>
</feature>
<sequence>MAVGSMRLETSHAEWSSSPTPSLSFLPPSSTAVKSTTETAENNPFHSHDSSRGPSIAYTSAILYASALVFVALRLHVRCCISKTHGADDYLIIVATLLMTLGTVFMLMQVAYGWGKHTSKLTLEQLNKSQMYFINISSTIHESVCCLILRMMRGATTFGKECRAVIWAVMVFILMRLMVDVVCVPVDRFWQMQLRPEGCVNIMLWSSVASFLNSFTDLILFLLPIPLVYKHRIHVQQKLAVCIIFIAGLIPIAASLIRSTHLTQSYIDMGTLLEKNPSWHVASILVLTHHPSLTLHRRWAFVPFWYQLEITIGVIAACMPTLSPLLKALFRRLGLRCASFPTTQKRLSRAPTITTASTTSTGNSSRRNNPPHHRRCSSHPGTGARSLSADLAALNMLDLEDIFPSPSSPYLPHANNGSDCDGLDDYFRTHARLRMDGPSGREQRRTSSSSAPAFVGSMAARYTPQQPPPPSPRERGMVRQVPVVWCTHEWGGTDARDFGAAEARGQNEEVEGGGGGGGGGGYRTGMVPRCAGAAPPAVTQEVGVGDRRGGSGDGIGHGVVAMGRCRPGEKRKPGQGGNGIISEGV</sequence>
<feature type="transmembrane region" description="Helical" evidence="7">
    <location>
        <begin position="56"/>
        <end position="77"/>
    </location>
</feature>
<dbReference type="PANTHER" id="PTHR33048:SF123">
    <property type="entry name" value="INTEGRAL MEMBRANE PROTEIN"/>
    <property type="match status" value="1"/>
</dbReference>
<dbReference type="InterPro" id="IPR049326">
    <property type="entry name" value="Rhodopsin_dom_fungi"/>
</dbReference>
<evidence type="ECO:0000256" key="5">
    <source>
        <dbReference type="ARBA" id="ARBA00038359"/>
    </source>
</evidence>
<proteinExistence type="inferred from homology"/>
<reference evidence="9 10" key="1">
    <citation type="journal article" date="2021" name="Nat. Commun.">
        <title>Genetic determinants of endophytism in the Arabidopsis root mycobiome.</title>
        <authorList>
            <person name="Mesny F."/>
            <person name="Miyauchi S."/>
            <person name="Thiergart T."/>
            <person name="Pickel B."/>
            <person name="Atanasova L."/>
            <person name="Karlsson M."/>
            <person name="Huettel B."/>
            <person name="Barry K.W."/>
            <person name="Haridas S."/>
            <person name="Chen C."/>
            <person name="Bauer D."/>
            <person name="Andreopoulos W."/>
            <person name="Pangilinan J."/>
            <person name="LaButti K."/>
            <person name="Riley R."/>
            <person name="Lipzen A."/>
            <person name="Clum A."/>
            <person name="Drula E."/>
            <person name="Henrissat B."/>
            <person name="Kohler A."/>
            <person name="Grigoriev I.V."/>
            <person name="Martin F.M."/>
            <person name="Hacquard S."/>
        </authorList>
    </citation>
    <scope>NUCLEOTIDE SEQUENCE [LARGE SCALE GENOMIC DNA]</scope>
    <source>
        <strain evidence="9 10">MPI-SDFR-AT-0080</strain>
    </source>
</reference>
<name>A0ABQ8GMT5_9PEZI</name>
<feature type="transmembrane region" description="Helical" evidence="7">
    <location>
        <begin position="202"/>
        <end position="227"/>
    </location>
</feature>
<feature type="transmembrane region" description="Helical" evidence="7">
    <location>
        <begin position="239"/>
        <end position="257"/>
    </location>
</feature>
<feature type="transmembrane region" description="Helical" evidence="7">
    <location>
        <begin position="304"/>
        <end position="326"/>
    </location>
</feature>
<gene>
    <name evidence="9" type="ORF">B0J12DRAFT_695256</name>
</gene>
<comment type="subcellular location">
    <subcellularLocation>
        <location evidence="1">Membrane</location>
        <topology evidence="1">Multi-pass membrane protein</topology>
    </subcellularLocation>
</comment>
<keyword evidence="10" id="KW-1185">Reference proteome</keyword>
<feature type="compositionally biased region" description="Low complexity" evidence="6">
    <location>
        <begin position="349"/>
        <end position="368"/>
    </location>
</feature>
<protein>
    <recommendedName>
        <fullName evidence="8">Rhodopsin domain-containing protein</fullName>
    </recommendedName>
</protein>
<evidence type="ECO:0000256" key="3">
    <source>
        <dbReference type="ARBA" id="ARBA00022989"/>
    </source>
</evidence>
<evidence type="ECO:0000256" key="6">
    <source>
        <dbReference type="SAM" id="MobiDB-lite"/>
    </source>
</evidence>
<feature type="domain" description="Rhodopsin" evidence="8">
    <location>
        <begin position="73"/>
        <end position="327"/>
    </location>
</feature>
<dbReference type="InterPro" id="IPR052337">
    <property type="entry name" value="SAT4-like"/>
</dbReference>
<evidence type="ECO:0000256" key="7">
    <source>
        <dbReference type="SAM" id="Phobius"/>
    </source>
</evidence>
<dbReference type="EMBL" id="JAGTJR010000004">
    <property type="protein sequence ID" value="KAH7061063.1"/>
    <property type="molecule type" value="Genomic_DNA"/>
</dbReference>
<dbReference type="Proteomes" id="UP000774617">
    <property type="component" value="Unassembled WGS sequence"/>
</dbReference>
<dbReference type="PANTHER" id="PTHR33048">
    <property type="entry name" value="PTH11-LIKE INTEGRAL MEMBRANE PROTEIN (AFU_ORTHOLOGUE AFUA_5G11245)"/>
    <property type="match status" value="1"/>
</dbReference>
<organism evidence="9 10">
    <name type="scientific">Macrophomina phaseolina</name>
    <dbReference type="NCBI Taxonomy" id="35725"/>
    <lineage>
        <taxon>Eukaryota</taxon>
        <taxon>Fungi</taxon>
        <taxon>Dikarya</taxon>
        <taxon>Ascomycota</taxon>
        <taxon>Pezizomycotina</taxon>
        <taxon>Dothideomycetes</taxon>
        <taxon>Dothideomycetes incertae sedis</taxon>
        <taxon>Botryosphaeriales</taxon>
        <taxon>Botryosphaeriaceae</taxon>
        <taxon>Macrophomina</taxon>
    </lineage>
</organism>
<comment type="caution">
    <text evidence="9">The sequence shown here is derived from an EMBL/GenBank/DDBJ whole genome shotgun (WGS) entry which is preliminary data.</text>
</comment>
<evidence type="ECO:0000256" key="2">
    <source>
        <dbReference type="ARBA" id="ARBA00022692"/>
    </source>
</evidence>
<evidence type="ECO:0000313" key="10">
    <source>
        <dbReference type="Proteomes" id="UP000774617"/>
    </source>
</evidence>
<dbReference type="Pfam" id="PF20684">
    <property type="entry name" value="Fung_rhodopsin"/>
    <property type="match status" value="1"/>
</dbReference>
<keyword evidence="4 7" id="KW-0472">Membrane</keyword>
<keyword evidence="2 7" id="KW-0812">Transmembrane</keyword>
<feature type="compositionally biased region" description="Low complexity" evidence="6">
    <location>
        <begin position="16"/>
        <end position="30"/>
    </location>
</feature>
<evidence type="ECO:0000259" key="8">
    <source>
        <dbReference type="Pfam" id="PF20684"/>
    </source>
</evidence>
<evidence type="ECO:0000256" key="1">
    <source>
        <dbReference type="ARBA" id="ARBA00004141"/>
    </source>
</evidence>
<comment type="similarity">
    <text evidence="5">Belongs to the SAT4 family.</text>
</comment>
<evidence type="ECO:0000256" key="4">
    <source>
        <dbReference type="ARBA" id="ARBA00023136"/>
    </source>
</evidence>